<dbReference type="InterPro" id="IPR000515">
    <property type="entry name" value="MetI-like"/>
</dbReference>
<dbReference type="InterPro" id="IPR035906">
    <property type="entry name" value="MetI-like_sf"/>
</dbReference>
<evidence type="ECO:0000256" key="6">
    <source>
        <dbReference type="ARBA" id="ARBA00022989"/>
    </source>
</evidence>
<evidence type="ECO:0000256" key="7">
    <source>
        <dbReference type="ARBA" id="ARBA00023136"/>
    </source>
</evidence>
<feature type="transmembrane region" description="Helical" evidence="8">
    <location>
        <begin position="43"/>
        <end position="68"/>
    </location>
</feature>
<feature type="compositionally biased region" description="Low complexity" evidence="9">
    <location>
        <begin position="21"/>
        <end position="39"/>
    </location>
</feature>
<protein>
    <recommendedName>
        <fullName evidence="10">ABC transmembrane type-1 domain-containing protein</fullName>
    </recommendedName>
</protein>
<dbReference type="PANTHER" id="PTHR43357:SF4">
    <property type="entry name" value="INNER MEMBRANE ABC TRANSPORTER PERMEASE PROTEIN YDCV"/>
    <property type="match status" value="1"/>
</dbReference>
<feature type="domain" description="ABC transmembrane type-1" evidence="10">
    <location>
        <begin position="92"/>
        <end position="293"/>
    </location>
</feature>
<reference evidence="12" key="1">
    <citation type="journal article" date="2019" name="Int. J. Syst. Evol. Microbiol.">
        <title>The Global Catalogue of Microorganisms (GCM) 10K type strain sequencing project: providing services to taxonomists for standard genome sequencing and annotation.</title>
        <authorList>
            <consortium name="The Broad Institute Genomics Platform"/>
            <consortium name="The Broad Institute Genome Sequencing Center for Infectious Disease"/>
            <person name="Wu L."/>
            <person name="Ma J."/>
        </authorList>
    </citation>
    <scope>NUCLEOTIDE SEQUENCE [LARGE SCALE GENOMIC DNA]</scope>
    <source>
        <strain evidence="12">JCM 15900</strain>
    </source>
</reference>
<feature type="transmembrane region" description="Helical" evidence="8">
    <location>
        <begin position="88"/>
        <end position="115"/>
    </location>
</feature>
<dbReference type="PANTHER" id="PTHR43357">
    <property type="entry name" value="INNER MEMBRANE ABC TRANSPORTER PERMEASE PROTEIN YDCV"/>
    <property type="match status" value="1"/>
</dbReference>
<evidence type="ECO:0000256" key="2">
    <source>
        <dbReference type="ARBA" id="ARBA00022448"/>
    </source>
</evidence>
<sequence>MAEHVTPAVPSSPPGQIAPEARTGPARSGRPGPPRSGRTTKTLAWLPLIALAIFILTPQLSSLTYSFFRGDGSFTTEGLTGLADSGAIVAPLLRSLVIASLTVVVLIATLVPAVVAVHLWTPRLRPLLSILCTLPLVVPAIAIVAGLTTVLRGLASQGRGSLGMQVNTLLQSQDLPLVLVGTYVVLCLPFTYRSIDAALSTLPLRTLYESSSVLGAGMRTTLWRVVVPNIRGSVMFSAFFTFALSIAEYTVAATLSINTLPVYLNTLSSTNFRGSITLSVLLNLTTWLLLAAATLSASRFGQRAEAAPEAEPGADSAPSAGPPAGPAPAAAAAAREASPASAPIAAPDSPRKEAQTP</sequence>
<feature type="region of interest" description="Disordered" evidence="9">
    <location>
        <begin position="1"/>
        <end position="39"/>
    </location>
</feature>
<keyword evidence="4" id="KW-0997">Cell inner membrane</keyword>
<keyword evidence="5 8" id="KW-0812">Transmembrane</keyword>
<evidence type="ECO:0000256" key="4">
    <source>
        <dbReference type="ARBA" id="ARBA00022519"/>
    </source>
</evidence>
<accession>A0ABP5IDG8</accession>
<dbReference type="Proteomes" id="UP001500984">
    <property type="component" value="Unassembled WGS sequence"/>
</dbReference>
<keyword evidence="3" id="KW-1003">Cell membrane</keyword>
<feature type="transmembrane region" description="Helical" evidence="8">
    <location>
        <begin position="127"/>
        <end position="155"/>
    </location>
</feature>
<keyword evidence="6 8" id="KW-1133">Transmembrane helix</keyword>
<dbReference type="Pfam" id="PF00528">
    <property type="entry name" value="BPD_transp_1"/>
    <property type="match status" value="1"/>
</dbReference>
<keyword evidence="12" id="KW-1185">Reference proteome</keyword>
<evidence type="ECO:0000256" key="3">
    <source>
        <dbReference type="ARBA" id="ARBA00022475"/>
    </source>
</evidence>
<dbReference type="Gene3D" id="1.10.3720.10">
    <property type="entry name" value="MetI-like"/>
    <property type="match status" value="1"/>
</dbReference>
<name>A0ABP5IDG8_9MICO</name>
<organism evidence="11 12">
    <name type="scientific">Brevibacterium salitolerans</name>
    <dbReference type="NCBI Taxonomy" id="1403566"/>
    <lineage>
        <taxon>Bacteria</taxon>
        <taxon>Bacillati</taxon>
        <taxon>Actinomycetota</taxon>
        <taxon>Actinomycetes</taxon>
        <taxon>Micrococcales</taxon>
        <taxon>Brevibacteriaceae</taxon>
        <taxon>Brevibacterium</taxon>
    </lineage>
</organism>
<feature type="transmembrane region" description="Helical" evidence="8">
    <location>
        <begin position="175"/>
        <end position="195"/>
    </location>
</feature>
<feature type="transmembrane region" description="Helical" evidence="8">
    <location>
        <begin position="275"/>
        <end position="295"/>
    </location>
</feature>
<keyword evidence="2 8" id="KW-0813">Transport</keyword>
<comment type="similarity">
    <text evidence="8">Belongs to the binding-protein-dependent transport system permease family.</text>
</comment>
<proteinExistence type="inferred from homology"/>
<evidence type="ECO:0000259" key="10">
    <source>
        <dbReference type="PROSITE" id="PS50928"/>
    </source>
</evidence>
<feature type="compositionally biased region" description="Low complexity" evidence="9">
    <location>
        <begin position="327"/>
        <end position="348"/>
    </location>
</feature>
<evidence type="ECO:0000256" key="5">
    <source>
        <dbReference type="ARBA" id="ARBA00022692"/>
    </source>
</evidence>
<evidence type="ECO:0000256" key="8">
    <source>
        <dbReference type="RuleBase" id="RU363032"/>
    </source>
</evidence>
<evidence type="ECO:0000313" key="12">
    <source>
        <dbReference type="Proteomes" id="UP001500984"/>
    </source>
</evidence>
<evidence type="ECO:0000256" key="9">
    <source>
        <dbReference type="SAM" id="MobiDB-lite"/>
    </source>
</evidence>
<feature type="region of interest" description="Disordered" evidence="9">
    <location>
        <begin position="304"/>
        <end position="357"/>
    </location>
</feature>
<dbReference type="RefSeq" id="WP_344337006.1">
    <property type="nucleotide sequence ID" value="NZ_BAAAPZ010000007.1"/>
</dbReference>
<feature type="transmembrane region" description="Helical" evidence="8">
    <location>
        <begin position="234"/>
        <end position="255"/>
    </location>
</feature>
<comment type="subcellular location">
    <subcellularLocation>
        <location evidence="1">Cell inner membrane</location>
        <topology evidence="1">Multi-pass membrane protein</topology>
    </subcellularLocation>
    <subcellularLocation>
        <location evidence="8">Cell membrane</location>
        <topology evidence="8">Multi-pass membrane protein</topology>
    </subcellularLocation>
</comment>
<feature type="compositionally biased region" description="Low complexity" evidence="9">
    <location>
        <begin position="304"/>
        <end position="319"/>
    </location>
</feature>
<comment type="caution">
    <text evidence="11">The sequence shown here is derived from an EMBL/GenBank/DDBJ whole genome shotgun (WGS) entry which is preliminary data.</text>
</comment>
<dbReference type="CDD" id="cd06261">
    <property type="entry name" value="TM_PBP2"/>
    <property type="match status" value="1"/>
</dbReference>
<dbReference type="SUPFAM" id="SSF161098">
    <property type="entry name" value="MetI-like"/>
    <property type="match status" value="1"/>
</dbReference>
<dbReference type="EMBL" id="BAAAPZ010000007">
    <property type="protein sequence ID" value="GAA2098112.1"/>
    <property type="molecule type" value="Genomic_DNA"/>
</dbReference>
<gene>
    <name evidence="11" type="ORF">GCM10009823_19240</name>
</gene>
<evidence type="ECO:0000313" key="11">
    <source>
        <dbReference type="EMBL" id="GAA2098112.1"/>
    </source>
</evidence>
<dbReference type="PROSITE" id="PS50928">
    <property type="entry name" value="ABC_TM1"/>
    <property type="match status" value="1"/>
</dbReference>
<keyword evidence="7 8" id="KW-0472">Membrane</keyword>
<evidence type="ECO:0000256" key="1">
    <source>
        <dbReference type="ARBA" id="ARBA00004429"/>
    </source>
</evidence>